<keyword evidence="3" id="KW-0963">Cytoplasm</keyword>
<protein>
    <recommendedName>
        <fullName evidence="3">Urease accessory protein UreF</fullName>
    </recommendedName>
</protein>
<comment type="subunit">
    <text evidence="3">UreD, UreF and UreG form a complex that acts as a GTP-hydrolysis-dependent molecular chaperone, activating the urease apoprotein by helping to assemble the nickel containing metallocenter of UreC. The UreE protein probably delivers the nickel.</text>
</comment>
<organism evidence="4 5">
    <name type="scientific">Nitratireductor indicus C115</name>
    <dbReference type="NCBI Taxonomy" id="1231190"/>
    <lineage>
        <taxon>Bacteria</taxon>
        <taxon>Pseudomonadati</taxon>
        <taxon>Pseudomonadota</taxon>
        <taxon>Alphaproteobacteria</taxon>
        <taxon>Hyphomicrobiales</taxon>
        <taxon>Phyllobacteriaceae</taxon>
        <taxon>Nitratireductor</taxon>
    </lineage>
</organism>
<comment type="function">
    <text evidence="3">Required for maturation of urease via the functional incorporation of the urease nickel metallocenter.</text>
</comment>
<evidence type="ECO:0000256" key="3">
    <source>
        <dbReference type="HAMAP-Rule" id="MF_01385"/>
    </source>
</evidence>
<dbReference type="GO" id="GO:0016151">
    <property type="term" value="F:nickel cation binding"/>
    <property type="evidence" value="ECO:0007669"/>
    <property type="project" value="UniProtKB-UniRule"/>
</dbReference>
<dbReference type="InterPro" id="IPR038277">
    <property type="entry name" value="UreF_sf"/>
</dbReference>
<evidence type="ECO:0000313" key="5">
    <source>
        <dbReference type="Proteomes" id="UP000007374"/>
    </source>
</evidence>
<evidence type="ECO:0000256" key="1">
    <source>
        <dbReference type="ARBA" id="ARBA00022988"/>
    </source>
</evidence>
<dbReference type="Gene3D" id="1.10.4190.10">
    <property type="entry name" value="Urease accessory protein UreF"/>
    <property type="match status" value="1"/>
</dbReference>
<comment type="subcellular location">
    <subcellularLocation>
        <location evidence="3">Cytoplasm</location>
    </subcellularLocation>
</comment>
<sequence>MTDAHALQRLLTWASPAFPVGGFAYSAGLETAIADGRVKDRATTREWIDGALRAGAARNDAILLSQAHRDFTSPEKLQGLADLCLALTPARERYRETLAMGEAFVTAARAWPSGVTGSLPSPCPYPIAFGALAAAHGIALLDALLAFLTAYMQAQVSVAVRLVPIGQSDGLAVIAALEPLVAEEARNAQHATLEDIGGIAYGADIAQMRHETLTTRVFKS</sequence>
<dbReference type="PIRSF" id="PIRSF009467">
    <property type="entry name" value="Ureas_acces_UreF"/>
    <property type="match status" value="1"/>
</dbReference>
<keyword evidence="1 3" id="KW-0996">Nickel insertion</keyword>
<comment type="caution">
    <text evidence="4">The sequence shown here is derived from an EMBL/GenBank/DDBJ whole genome shotgun (WGS) entry which is preliminary data.</text>
</comment>
<evidence type="ECO:0000313" key="4">
    <source>
        <dbReference type="EMBL" id="EKF43023.1"/>
    </source>
</evidence>
<dbReference type="PANTHER" id="PTHR33620:SF1">
    <property type="entry name" value="UREASE ACCESSORY PROTEIN F"/>
    <property type="match status" value="1"/>
</dbReference>
<dbReference type="GO" id="GO:0005737">
    <property type="term" value="C:cytoplasm"/>
    <property type="evidence" value="ECO:0007669"/>
    <property type="project" value="UniProtKB-SubCell"/>
</dbReference>
<dbReference type="PANTHER" id="PTHR33620">
    <property type="entry name" value="UREASE ACCESSORY PROTEIN F"/>
    <property type="match status" value="1"/>
</dbReference>
<gene>
    <name evidence="3" type="primary">ureF</name>
    <name evidence="4" type="ORF">NA8A_06799</name>
</gene>
<dbReference type="PATRIC" id="fig|1231190.3.peg.1431"/>
<dbReference type="HAMAP" id="MF_01385">
    <property type="entry name" value="UreF"/>
    <property type="match status" value="1"/>
</dbReference>
<dbReference type="STRING" id="721133.SAMN05216176_10560"/>
<proteinExistence type="inferred from homology"/>
<keyword evidence="2 3" id="KW-0143">Chaperone</keyword>
<dbReference type="InterPro" id="IPR002639">
    <property type="entry name" value="UreF"/>
</dbReference>
<dbReference type="AlphaFoldDB" id="K2N6B3"/>
<name>K2N6B3_9HYPH</name>
<dbReference type="Proteomes" id="UP000007374">
    <property type="component" value="Unassembled WGS sequence"/>
</dbReference>
<dbReference type="eggNOG" id="COG0830">
    <property type="taxonomic scope" value="Bacteria"/>
</dbReference>
<dbReference type="Pfam" id="PF01730">
    <property type="entry name" value="UreF"/>
    <property type="match status" value="1"/>
</dbReference>
<reference evidence="4 5" key="1">
    <citation type="journal article" date="2012" name="J. Bacteriol.">
        <title>Genome Sequence of Nitratireductor indicus Type Strain C115.</title>
        <authorList>
            <person name="Lai Q."/>
            <person name="Li G."/>
            <person name="Yu Z."/>
            <person name="Shao Z."/>
        </authorList>
    </citation>
    <scope>NUCLEOTIDE SEQUENCE [LARGE SCALE GENOMIC DNA]</scope>
    <source>
        <strain evidence="4 5">C115</strain>
    </source>
</reference>
<keyword evidence="5" id="KW-1185">Reference proteome</keyword>
<dbReference type="EMBL" id="AMSI01000004">
    <property type="protein sequence ID" value="EKF43023.1"/>
    <property type="molecule type" value="Genomic_DNA"/>
</dbReference>
<dbReference type="OrthoDB" id="9798772at2"/>
<comment type="similarity">
    <text evidence="3">Belongs to the UreF family.</text>
</comment>
<evidence type="ECO:0000256" key="2">
    <source>
        <dbReference type="ARBA" id="ARBA00023186"/>
    </source>
</evidence>
<accession>K2N6B3</accession>